<dbReference type="GO" id="GO:0003676">
    <property type="term" value="F:nucleic acid binding"/>
    <property type="evidence" value="ECO:0007669"/>
    <property type="project" value="InterPro"/>
</dbReference>
<protein>
    <recommendedName>
        <fullName evidence="3">XisH protein</fullName>
    </recommendedName>
</protein>
<reference evidence="1" key="1">
    <citation type="journal article" date="2015" name="PeerJ">
        <title>First genomic representation of candidate bacterial phylum KSB3 points to enhanced environmental sensing as a trigger of wastewater bulking.</title>
        <authorList>
            <person name="Sekiguchi Y."/>
            <person name="Ohashi A."/>
            <person name="Parks D.H."/>
            <person name="Yamauchi T."/>
            <person name="Tyson G.W."/>
            <person name="Hugenholtz P."/>
        </authorList>
    </citation>
    <scope>NUCLEOTIDE SEQUENCE [LARGE SCALE GENOMIC DNA]</scope>
</reference>
<dbReference type="STRING" id="1499967.U27_00494"/>
<dbReference type="SUPFAM" id="SSF52980">
    <property type="entry name" value="Restriction endonuclease-like"/>
    <property type="match status" value="1"/>
</dbReference>
<dbReference type="InterPro" id="IPR014919">
    <property type="entry name" value="XisH"/>
</dbReference>
<proteinExistence type="predicted"/>
<evidence type="ECO:0000313" key="2">
    <source>
        <dbReference type="Proteomes" id="UP000030661"/>
    </source>
</evidence>
<dbReference type="Gene3D" id="3.40.1350.10">
    <property type="match status" value="1"/>
</dbReference>
<dbReference type="InterPro" id="IPR011856">
    <property type="entry name" value="tRNA_endonuc-like_dom_sf"/>
</dbReference>
<dbReference type="AlphaFoldDB" id="A0A081C7P2"/>
<evidence type="ECO:0008006" key="3">
    <source>
        <dbReference type="Google" id="ProtNLM"/>
    </source>
</evidence>
<accession>A0A081C7P2</accession>
<dbReference type="Pfam" id="PF08814">
    <property type="entry name" value="XisH"/>
    <property type="match status" value="1"/>
</dbReference>
<name>A0A081C7P2_VECG1</name>
<dbReference type="Proteomes" id="UP000030661">
    <property type="component" value="Unassembled WGS sequence"/>
</dbReference>
<dbReference type="EMBL" id="DF820474">
    <property type="protein sequence ID" value="GAK60597.1"/>
    <property type="molecule type" value="Genomic_DNA"/>
</dbReference>
<sequence>MPVRDMYHDVVKHALIKNGWTITKEEIVLWQT</sequence>
<keyword evidence="2" id="KW-1185">Reference proteome</keyword>
<evidence type="ECO:0000313" key="1">
    <source>
        <dbReference type="EMBL" id="GAK60597.1"/>
    </source>
</evidence>
<dbReference type="InterPro" id="IPR011335">
    <property type="entry name" value="Restrct_endonuc-II-like"/>
</dbReference>
<organism evidence="1">
    <name type="scientific">Vecturithrix granuli</name>
    <dbReference type="NCBI Taxonomy" id="1499967"/>
    <lineage>
        <taxon>Bacteria</taxon>
        <taxon>Candidatus Moduliflexota</taxon>
        <taxon>Candidatus Vecturitrichia</taxon>
        <taxon>Candidatus Vecturitrichales</taxon>
        <taxon>Candidatus Vecturitrichaceae</taxon>
        <taxon>Candidatus Vecturithrix</taxon>
    </lineage>
</organism>
<gene>
    <name evidence="1" type="ORF">U27_00494</name>
</gene>
<dbReference type="HOGENOM" id="CLU_3388173_0_0_0"/>